<dbReference type="PANTHER" id="PTHR11390:SF21">
    <property type="entry name" value="DNA TOPOISOMERASE 3-ALPHA"/>
    <property type="match status" value="1"/>
</dbReference>
<name>A0ABQ0Q0F1_9PROT</name>
<protein>
    <submittedName>
        <fullName evidence="3">DNA topoisomerase I</fullName>
    </submittedName>
</protein>
<dbReference type="InterPro" id="IPR000380">
    <property type="entry name" value="Topo_IA"/>
</dbReference>
<evidence type="ECO:0000259" key="2">
    <source>
        <dbReference type="SMART" id="SM00493"/>
    </source>
</evidence>
<comment type="caution">
    <text evidence="3">The sequence shown here is derived from an EMBL/GenBank/DDBJ whole genome shotgun (WGS) entry which is preliminary data.</text>
</comment>
<feature type="region of interest" description="Disordered" evidence="1">
    <location>
        <begin position="536"/>
        <end position="595"/>
    </location>
</feature>
<dbReference type="InterPro" id="IPR023405">
    <property type="entry name" value="Topo_IA_core_domain"/>
</dbReference>
<dbReference type="Gene3D" id="3.40.50.140">
    <property type="match status" value="1"/>
</dbReference>
<reference evidence="3" key="1">
    <citation type="submission" date="2013-04" db="EMBL/GenBank/DDBJ databases">
        <title>The genome sequencing project of 58 acetic acid bacteria.</title>
        <authorList>
            <person name="Okamoto-Kainuma A."/>
            <person name="Ishikawa M."/>
            <person name="Umino S."/>
            <person name="Koizumi Y."/>
            <person name="Shiwa Y."/>
            <person name="Yoshikawa H."/>
            <person name="Matsutani M."/>
            <person name="Matsushita K."/>
        </authorList>
    </citation>
    <scope>NUCLEOTIDE SEQUENCE</scope>
    <source>
        <strain evidence="3">DSM 14337</strain>
    </source>
</reference>
<evidence type="ECO:0000313" key="4">
    <source>
        <dbReference type="Proteomes" id="UP001065047"/>
    </source>
</evidence>
<dbReference type="PRINTS" id="PR00417">
    <property type="entry name" value="PRTPISMRASEI"/>
</dbReference>
<dbReference type="SUPFAM" id="SSF56712">
    <property type="entry name" value="Prokaryotic type I DNA topoisomerase"/>
    <property type="match status" value="1"/>
</dbReference>
<dbReference type="InterPro" id="IPR006171">
    <property type="entry name" value="TOPRIM_dom"/>
</dbReference>
<evidence type="ECO:0000256" key="1">
    <source>
        <dbReference type="SAM" id="MobiDB-lite"/>
    </source>
</evidence>
<dbReference type="Proteomes" id="UP001065047">
    <property type="component" value="Unassembled WGS sequence"/>
</dbReference>
<dbReference type="EMBL" id="BAPF01000057">
    <property type="protein sequence ID" value="GBQ86050.1"/>
    <property type="molecule type" value="Genomic_DNA"/>
</dbReference>
<feature type="compositionally biased region" description="Basic and acidic residues" evidence="1">
    <location>
        <begin position="538"/>
        <end position="556"/>
    </location>
</feature>
<gene>
    <name evidence="3" type="ORF">AA14337_3228</name>
</gene>
<dbReference type="PANTHER" id="PTHR11390">
    <property type="entry name" value="PROKARYOTIC DNA TOPOISOMERASE"/>
    <property type="match status" value="1"/>
</dbReference>
<organism evidence="3 4">
    <name type="scientific">Acetobacter malorum DSM 14337</name>
    <dbReference type="NCBI Taxonomy" id="1307910"/>
    <lineage>
        <taxon>Bacteria</taxon>
        <taxon>Pseudomonadati</taxon>
        <taxon>Pseudomonadota</taxon>
        <taxon>Alphaproteobacteria</taxon>
        <taxon>Acetobacterales</taxon>
        <taxon>Acetobacteraceae</taxon>
        <taxon>Acetobacter</taxon>
    </lineage>
</organism>
<keyword evidence="4" id="KW-1185">Reference proteome</keyword>
<dbReference type="Pfam" id="PF01751">
    <property type="entry name" value="Toprim"/>
    <property type="match status" value="1"/>
</dbReference>
<dbReference type="SMART" id="SM00493">
    <property type="entry name" value="TOPRIM"/>
    <property type="match status" value="1"/>
</dbReference>
<evidence type="ECO:0000313" key="3">
    <source>
        <dbReference type="EMBL" id="GBQ86050.1"/>
    </source>
</evidence>
<dbReference type="InterPro" id="IPR013826">
    <property type="entry name" value="Topo_IA_cen_sub3"/>
</dbReference>
<dbReference type="InterPro" id="IPR013497">
    <property type="entry name" value="Topo_IA_cen"/>
</dbReference>
<sequence length="595" mass="64721">MATVKRGRSTDKAVNSFMSNEIWIIEAPGKRRYLEQSLKSMGRDAFVICTGGHLFRYPQREKGKPAPVVIDKNFNDFGRVPLDIKVLARIRQAVRLCPTVIVATDADSEGDVIAWDVAELIKDLTTDIVRVPLKGMDVGSIKEAILTQKPVDQADAVPGRTRRIIDWLIGSAFSDRGVPVGRIGTAVLGMIDAERPTTLTIRLAAPASDGGSPWIAQAPVKGDISEETARKIITLDLPALSPFATLEKTFKPSHMGNIMIEAAETLGLTPSQTAQAMQASYEAARLSYPRSSSNGVSRAAALKMKSAMAKAGRRADITLLTTKKQSDTHDSPYPIGDINLALDPTKMSTEEGTRALIARSIARASMRHKYQKAKGELVEKYLLGKGIPAPAARAIGSLEWSRDLGNTIPGQKRWVHSEIYHRRADVVLLEVALNYDLGKPSTWGAHIESFLSKGLAGDDLSLTTKGLDWIKRSPEGLLRPHLSAQIEKACETVTPDLFKKPGRTPWQTSVAKILRDLPLDMADKMRATVARHPVQASEDFRGEADKVQSLTSKEDTAALTRRTKGVAPITSSGMPSSLPDYPSEKDTPSVLGLSL</sequence>
<proteinExistence type="predicted"/>
<feature type="domain" description="Toprim" evidence="2">
    <location>
        <begin position="20"/>
        <end position="126"/>
    </location>
</feature>
<accession>A0ABQ0Q0F1</accession>
<dbReference type="Gene3D" id="1.10.290.10">
    <property type="entry name" value="Topoisomerase I, domain 4"/>
    <property type="match status" value="1"/>
</dbReference>